<dbReference type="InterPro" id="IPR039430">
    <property type="entry name" value="Thymidylate_kin-like_dom"/>
</dbReference>
<evidence type="ECO:0000256" key="8">
    <source>
        <dbReference type="ARBA" id="ARBA00022840"/>
    </source>
</evidence>
<evidence type="ECO:0000256" key="5">
    <source>
        <dbReference type="ARBA" id="ARBA00022727"/>
    </source>
</evidence>
<dbReference type="HAMAP" id="MF_00165">
    <property type="entry name" value="Thymidylate_kinase"/>
    <property type="match status" value="1"/>
</dbReference>
<dbReference type="RefSeq" id="WP_369455106.1">
    <property type="nucleotide sequence ID" value="NZ_JBGCUO010000001.1"/>
</dbReference>
<feature type="domain" description="Thymidylate kinase-like" evidence="12">
    <location>
        <begin position="8"/>
        <end position="197"/>
    </location>
</feature>
<dbReference type="Proteomes" id="UP001562065">
    <property type="component" value="Unassembled WGS sequence"/>
</dbReference>
<evidence type="ECO:0000256" key="9">
    <source>
        <dbReference type="ARBA" id="ARBA00029962"/>
    </source>
</evidence>
<reference evidence="13 14" key="1">
    <citation type="submission" date="2024-07" db="EMBL/GenBank/DDBJ databases">
        <authorList>
            <person name="Ren Q."/>
        </authorList>
    </citation>
    <scope>NUCLEOTIDE SEQUENCE [LARGE SCALE GENOMIC DNA]</scope>
    <source>
        <strain evidence="13 14">REN37</strain>
    </source>
</reference>
<dbReference type="SUPFAM" id="SSF52540">
    <property type="entry name" value="P-loop containing nucleoside triphosphate hydrolases"/>
    <property type="match status" value="1"/>
</dbReference>
<evidence type="ECO:0000256" key="10">
    <source>
        <dbReference type="ARBA" id="ARBA00048743"/>
    </source>
</evidence>
<protein>
    <recommendedName>
        <fullName evidence="3 11">Thymidylate kinase</fullName>
        <ecNumber evidence="2 11">2.7.4.9</ecNumber>
    </recommendedName>
    <alternativeName>
        <fullName evidence="9 11">dTMP kinase</fullName>
    </alternativeName>
</protein>
<comment type="function">
    <text evidence="11">Phosphorylation of dTMP to form dTDP in both de novo and salvage pathways of dTTP synthesis.</text>
</comment>
<keyword evidence="5 11" id="KW-0545">Nucleotide biosynthesis</keyword>
<keyword evidence="14" id="KW-1185">Reference proteome</keyword>
<comment type="catalytic activity">
    <reaction evidence="10 11">
        <text>dTMP + ATP = dTDP + ADP</text>
        <dbReference type="Rhea" id="RHEA:13517"/>
        <dbReference type="ChEBI" id="CHEBI:30616"/>
        <dbReference type="ChEBI" id="CHEBI:58369"/>
        <dbReference type="ChEBI" id="CHEBI:63528"/>
        <dbReference type="ChEBI" id="CHEBI:456216"/>
        <dbReference type="EC" id="2.7.4.9"/>
    </reaction>
</comment>
<name>A0ABV4AHC9_9GAMM</name>
<evidence type="ECO:0000256" key="4">
    <source>
        <dbReference type="ARBA" id="ARBA00022679"/>
    </source>
</evidence>
<evidence type="ECO:0000256" key="11">
    <source>
        <dbReference type="HAMAP-Rule" id="MF_00165"/>
    </source>
</evidence>
<keyword evidence="7 11" id="KW-0418">Kinase</keyword>
<evidence type="ECO:0000256" key="2">
    <source>
        <dbReference type="ARBA" id="ARBA00012980"/>
    </source>
</evidence>
<proteinExistence type="inferred from homology"/>
<dbReference type="InterPro" id="IPR018094">
    <property type="entry name" value="Thymidylate_kinase"/>
</dbReference>
<dbReference type="EMBL" id="JBGCUO010000001">
    <property type="protein sequence ID" value="MEY1661857.1"/>
    <property type="molecule type" value="Genomic_DNA"/>
</dbReference>
<sequence length="211" mass="22961">MSGRFITFEGGEGAGKSSNLLWAAEWLRGQGVEVVCTREPGGTPLAEQIRTLFVHAGDEPLAPATELCLVFAARAQHVAQVIEPALAAGKWVLCDRFTDATYAYQGGGRGLSSALIGALEQTVLGGLRPHLTLLFDLPVADGLARARQRAALDRIEQEQQDFFERVRATYVARAAAEPERFRTVQAAAPLKQVQQQVQELLAEALRRWGPQ</sequence>
<dbReference type="EC" id="2.7.4.9" evidence="2 11"/>
<dbReference type="Pfam" id="PF02223">
    <property type="entry name" value="Thymidylate_kin"/>
    <property type="match status" value="1"/>
</dbReference>
<evidence type="ECO:0000256" key="1">
    <source>
        <dbReference type="ARBA" id="ARBA00009776"/>
    </source>
</evidence>
<accession>A0ABV4AHC9</accession>
<evidence type="ECO:0000256" key="6">
    <source>
        <dbReference type="ARBA" id="ARBA00022741"/>
    </source>
</evidence>
<dbReference type="CDD" id="cd01672">
    <property type="entry name" value="TMPK"/>
    <property type="match status" value="1"/>
</dbReference>
<dbReference type="InterPro" id="IPR027417">
    <property type="entry name" value="P-loop_NTPase"/>
</dbReference>
<dbReference type="PANTHER" id="PTHR10344:SF4">
    <property type="entry name" value="UMP-CMP KINASE 2, MITOCHONDRIAL"/>
    <property type="match status" value="1"/>
</dbReference>
<keyword evidence="6 11" id="KW-0547">Nucleotide-binding</keyword>
<comment type="similarity">
    <text evidence="1 11">Belongs to the thymidylate kinase family.</text>
</comment>
<feature type="binding site" evidence="11">
    <location>
        <begin position="10"/>
        <end position="17"/>
    </location>
    <ligand>
        <name>ATP</name>
        <dbReference type="ChEBI" id="CHEBI:30616"/>
    </ligand>
</feature>
<evidence type="ECO:0000313" key="14">
    <source>
        <dbReference type="Proteomes" id="UP001562065"/>
    </source>
</evidence>
<evidence type="ECO:0000256" key="3">
    <source>
        <dbReference type="ARBA" id="ARBA00017144"/>
    </source>
</evidence>
<organism evidence="13 14">
    <name type="scientific">Isoalcanivorax beigongshangi</name>
    <dbReference type="NCBI Taxonomy" id="3238810"/>
    <lineage>
        <taxon>Bacteria</taxon>
        <taxon>Pseudomonadati</taxon>
        <taxon>Pseudomonadota</taxon>
        <taxon>Gammaproteobacteria</taxon>
        <taxon>Oceanospirillales</taxon>
        <taxon>Alcanivoracaceae</taxon>
        <taxon>Isoalcanivorax</taxon>
    </lineage>
</organism>
<gene>
    <name evidence="11 13" type="primary">tmk</name>
    <name evidence="13" type="ORF">AB5I84_06805</name>
</gene>
<dbReference type="PANTHER" id="PTHR10344">
    <property type="entry name" value="THYMIDYLATE KINASE"/>
    <property type="match status" value="1"/>
</dbReference>
<evidence type="ECO:0000256" key="7">
    <source>
        <dbReference type="ARBA" id="ARBA00022777"/>
    </source>
</evidence>
<dbReference type="NCBIfam" id="TIGR00041">
    <property type="entry name" value="DTMP_kinase"/>
    <property type="match status" value="1"/>
</dbReference>
<dbReference type="GO" id="GO:0004798">
    <property type="term" value="F:dTMP kinase activity"/>
    <property type="evidence" value="ECO:0007669"/>
    <property type="project" value="UniProtKB-EC"/>
</dbReference>
<evidence type="ECO:0000259" key="12">
    <source>
        <dbReference type="Pfam" id="PF02223"/>
    </source>
</evidence>
<dbReference type="Gene3D" id="3.40.50.300">
    <property type="entry name" value="P-loop containing nucleotide triphosphate hydrolases"/>
    <property type="match status" value="1"/>
</dbReference>
<keyword evidence="4 11" id="KW-0808">Transferase</keyword>
<evidence type="ECO:0000313" key="13">
    <source>
        <dbReference type="EMBL" id="MEY1661857.1"/>
    </source>
</evidence>
<keyword evidence="8 11" id="KW-0067">ATP-binding</keyword>
<comment type="caution">
    <text evidence="13">The sequence shown here is derived from an EMBL/GenBank/DDBJ whole genome shotgun (WGS) entry which is preliminary data.</text>
</comment>